<dbReference type="STRING" id="1834516.BL253_24330"/>
<dbReference type="InterPro" id="IPR051797">
    <property type="entry name" value="TrmB-like"/>
</dbReference>
<evidence type="ECO:0000259" key="1">
    <source>
        <dbReference type="SMART" id="SM00421"/>
    </source>
</evidence>
<evidence type="ECO:0000313" key="3">
    <source>
        <dbReference type="Proteomes" id="UP000188929"/>
    </source>
</evidence>
<dbReference type="PANTHER" id="PTHR34293:SF1">
    <property type="entry name" value="HTH-TYPE TRANSCRIPTIONAL REGULATOR TRMBL2"/>
    <property type="match status" value="1"/>
</dbReference>
<dbReference type="Pfam" id="PF13384">
    <property type="entry name" value="HTH_23"/>
    <property type="match status" value="1"/>
</dbReference>
<dbReference type="GO" id="GO:0003677">
    <property type="term" value="F:DNA binding"/>
    <property type="evidence" value="ECO:0007669"/>
    <property type="project" value="InterPro"/>
</dbReference>
<dbReference type="InterPro" id="IPR036388">
    <property type="entry name" value="WH-like_DNA-bd_sf"/>
</dbReference>
<sequence length="335" mass="35990">MVPGDEQALFGLDETGLAVFRAAAGHHRATIEMLADRAGLPVEKVTAEVDRLAGRGLLRKIDEGWEAQDPSIALYVEHAMRERALEQREATLSAQRTALYRSRLLSDYVAGRRRPDNVEGVAALLDPHQVWVQIAELVENATTQIGFLLSGPTPPRPAAVDMLQGLARAAGRGVRVASVWTPDQVTAARALGGGRLPAVGWVRQSPLVPMRVMIVDGREAVLPVDPDDLGQGALLVRAPGPLAVISDLVERVHKEAQPLNGPRPAADGSEQARRGAVLALLAQGHTDQAVADRLGITPRTVRRDVADLYVQHGVTSRFQLGAITARLGLLPPPRR</sequence>
<gene>
    <name evidence="2" type="ORF">BL253_24330</name>
</gene>
<dbReference type="Gene3D" id="1.10.10.10">
    <property type="entry name" value="Winged helix-like DNA-binding domain superfamily/Winged helix DNA-binding domain"/>
    <property type="match status" value="1"/>
</dbReference>
<dbReference type="Proteomes" id="UP000188929">
    <property type="component" value="Unassembled WGS sequence"/>
</dbReference>
<dbReference type="InterPro" id="IPR000792">
    <property type="entry name" value="Tscrpt_reg_LuxR_C"/>
</dbReference>
<name>A0A1V2I658_9ACTN</name>
<organism evidence="2 3">
    <name type="scientific">Pseudofrankia asymbiotica</name>
    <dbReference type="NCBI Taxonomy" id="1834516"/>
    <lineage>
        <taxon>Bacteria</taxon>
        <taxon>Bacillati</taxon>
        <taxon>Actinomycetota</taxon>
        <taxon>Actinomycetes</taxon>
        <taxon>Frankiales</taxon>
        <taxon>Frankiaceae</taxon>
        <taxon>Pseudofrankia</taxon>
    </lineage>
</organism>
<dbReference type="SMART" id="SM00421">
    <property type="entry name" value="HTH_LUXR"/>
    <property type="match status" value="1"/>
</dbReference>
<protein>
    <recommendedName>
        <fullName evidence="1">HTH luxR-type domain-containing protein</fullName>
    </recommendedName>
</protein>
<dbReference type="SUPFAM" id="SSF46894">
    <property type="entry name" value="C-terminal effector domain of the bipartite response regulators"/>
    <property type="match status" value="1"/>
</dbReference>
<reference evidence="3" key="1">
    <citation type="submission" date="2016-10" db="EMBL/GenBank/DDBJ databases">
        <title>Frankia sp. NRRL B-16386 Genome sequencing.</title>
        <authorList>
            <person name="Ghodhbane-Gtari F."/>
            <person name="Swanson E."/>
            <person name="Gueddou A."/>
            <person name="Hezbri K."/>
            <person name="Ktari K."/>
            <person name="Nouioui I."/>
            <person name="Morris K."/>
            <person name="Simpson S."/>
            <person name="Abebe-Akele F."/>
            <person name="Thomas K."/>
            <person name="Gtari M."/>
            <person name="Tisa L.S."/>
        </authorList>
    </citation>
    <scope>NUCLEOTIDE SEQUENCE [LARGE SCALE GENOMIC DNA]</scope>
    <source>
        <strain evidence="3">NRRL B-16386</strain>
    </source>
</reference>
<dbReference type="OrthoDB" id="5932488at2"/>
<proteinExistence type="predicted"/>
<comment type="caution">
    <text evidence="2">The sequence shown here is derived from an EMBL/GenBank/DDBJ whole genome shotgun (WGS) entry which is preliminary data.</text>
</comment>
<keyword evidence="3" id="KW-1185">Reference proteome</keyword>
<dbReference type="InterPro" id="IPR016032">
    <property type="entry name" value="Sig_transdc_resp-reg_C-effctor"/>
</dbReference>
<evidence type="ECO:0000313" key="2">
    <source>
        <dbReference type="EMBL" id="ONH26581.1"/>
    </source>
</evidence>
<dbReference type="AlphaFoldDB" id="A0A1V2I658"/>
<dbReference type="EMBL" id="MOMC01000050">
    <property type="protein sequence ID" value="ONH26581.1"/>
    <property type="molecule type" value="Genomic_DNA"/>
</dbReference>
<accession>A0A1V2I658</accession>
<dbReference type="PANTHER" id="PTHR34293">
    <property type="entry name" value="HTH-TYPE TRANSCRIPTIONAL REGULATOR TRMBL2"/>
    <property type="match status" value="1"/>
</dbReference>
<dbReference type="GO" id="GO:0006355">
    <property type="term" value="P:regulation of DNA-templated transcription"/>
    <property type="evidence" value="ECO:0007669"/>
    <property type="project" value="InterPro"/>
</dbReference>
<feature type="domain" description="HTH luxR-type" evidence="1">
    <location>
        <begin position="276"/>
        <end position="324"/>
    </location>
</feature>